<name>A0A0D2LEK1_HYPSF</name>
<keyword evidence="4 5" id="KW-0472">Membrane</keyword>
<evidence type="ECO:0000256" key="1">
    <source>
        <dbReference type="ARBA" id="ARBA00004141"/>
    </source>
</evidence>
<evidence type="ECO:0000256" key="6">
    <source>
        <dbReference type="SAM" id="MobiDB-lite"/>
    </source>
</evidence>
<gene>
    <name evidence="7" type="ORF">HYPSUDRAFT_36796</name>
</gene>
<dbReference type="PANTHER" id="PTHR12483">
    <property type="entry name" value="SOLUTE CARRIER FAMILY 31 COPPER TRANSPORTERS"/>
    <property type="match status" value="1"/>
</dbReference>
<accession>A0A0D2LEK1</accession>
<feature type="region of interest" description="Disordered" evidence="6">
    <location>
        <begin position="97"/>
        <end position="124"/>
    </location>
</feature>
<dbReference type="Proteomes" id="UP000054270">
    <property type="component" value="Unassembled WGS sequence"/>
</dbReference>
<feature type="transmembrane region" description="Helical" evidence="5">
    <location>
        <begin position="154"/>
        <end position="180"/>
    </location>
</feature>
<evidence type="ECO:0000313" key="8">
    <source>
        <dbReference type="Proteomes" id="UP000054270"/>
    </source>
</evidence>
<dbReference type="OrthoDB" id="73901at2759"/>
<dbReference type="PANTHER" id="PTHR12483:SF27">
    <property type="entry name" value="COPPER TRANSPORT PROTEIN CTR1"/>
    <property type="match status" value="1"/>
</dbReference>
<dbReference type="GO" id="GO:0005375">
    <property type="term" value="F:copper ion transmembrane transporter activity"/>
    <property type="evidence" value="ECO:0007669"/>
    <property type="project" value="UniProtKB-UniRule"/>
</dbReference>
<evidence type="ECO:0000256" key="3">
    <source>
        <dbReference type="ARBA" id="ARBA00022989"/>
    </source>
</evidence>
<comment type="similarity">
    <text evidence="5">Belongs to the copper transporter (Ctr) (TC 1.A.56) family. SLC31A subfamily.</text>
</comment>
<keyword evidence="5" id="KW-0406">Ion transport</keyword>
<keyword evidence="5" id="KW-0187">Copper transport</keyword>
<reference evidence="8" key="1">
    <citation type="submission" date="2014-04" db="EMBL/GenBank/DDBJ databases">
        <title>Evolutionary Origins and Diversification of the Mycorrhizal Mutualists.</title>
        <authorList>
            <consortium name="DOE Joint Genome Institute"/>
            <consortium name="Mycorrhizal Genomics Consortium"/>
            <person name="Kohler A."/>
            <person name="Kuo A."/>
            <person name="Nagy L.G."/>
            <person name="Floudas D."/>
            <person name="Copeland A."/>
            <person name="Barry K.W."/>
            <person name="Cichocki N."/>
            <person name="Veneault-Fourrey C."/>
            <person name="LaButti K."/>
            <person name="Lindquist E.A."/>
            <person name="Lipzen A."/>
            <person name="Lundell T."/>
            <person name="Morin E."/>
            <person name="Murat C."/>
            <person name="Riley R."/>
            <person name="Ohm R."/>
            <person name="Sun H."/>
            <person name="Tunlid A."/>
            <person name="Henrissat B."/>
            <person name="Grigoriev I.V."/>
            <person name="Hibbett D.S."/>
            <person name="Martin F."/>
        </authorList>
    </citation>
    <scope>NUCLEOTIDE SEQUENCE [LARGE SCALE GENOMIC DNA]</scope>
    <source>
        <strain evidence="8">FD-334 SS-4</strain>
    </source>
</reference>
<evidence type="ECO:0000256" key="2">
    <source>
        <dbReference type="ARBA" id="ARBA00022692"/>
    </source>
</evidence>
<dbReference type="Pfam" id="PF04145">
    <property type="entry name" value="Ctr"/>
    <property type="match status" value="1"/>
</dbReference>
<proteinExistence type="inferred from homology"/>
<feature type="compositionally biased region" description="Low complexity" evidence="6">
    <location>
        <begin position="100"/>
        <end position="117"/>
    </location>
</feature>
<comment type="subcellular location">
    <subcellularLocation>
        <location evidence="1 5">Membrane</location>
        <topology evidence="1 5">Multi-pass membrane protein</topology>
    </subcellularLocation>
</comment>
<dbReference type="AlphaFoldDB" id="A0A0D2LEK1"/>
<sequence length="194" mass="21353">MSMMIPYLHFTGGDYLFFDVWQPKSPGALAGACVGLIVLALFERWLAATRVMFASYWEQRAAALTAARDQVVVNRKVANTDGLTDKHYLVKPDTYETGRRVSTSSPNPNSPNPNSRSNSRDRRTVAVNARKRTVAPFIAAHDIPRGILFALQMLVMYTLMLAVMTFQAAYIIVIVLGLGLGEVFFGRVASAAGH</sequence>
<keyword evidence="5" id="KW-0186">Copper</keyword>
<dbReference type="GO" id="GO:0005886">
    <property type="term" value="C:plasma membrane"/>
    <property type="evidence" value="ECO:0007669"/>
    <property type="project" value="TreeGrafter"/>
</dbReference>
<dbReference type="EMBL" id="KN817529">
    <property type="protein sequence ID" value="KJA25952.1"/>
    <property type="molecule type" value="Genomic_DNA"/>
</dbReference>
<dbReference type="OMA" id="EAYFIAW"/>
<evidence type="ECO:0000313" key="7">
    <source>
        <dbReference type="EMBL" id="KJA25952.1"/>
    </source>
</evidence>
<evidence type="ECO:0000256" key="4">
    <source>
        <dbReference type="ARBA" id="ARBA00023136"/>
    </source>
</evidence>
<organism evidence="7 8">
    <name type="scientific">Hypholoma sublateritium (strain FD-334 SS-4)</name>
    <dbReference type="NCBI Taxonomy" id="945553"/>
    <lineage>
        <taxon>Eukaryota</taxon>
        <taxon>Fungi</taxon>
        <taxon>Dikarya</taxon>
        <taxon>Basidiomycota</taxon>
        <taxon>Agaricomycotina</taxon>
        <taxon>Agaricomycetes</taxon>
        <taxon>Agaricomycetidae</taxon>
        <taxon>Agaricales</taxon>
        <taxon>Agaricineae</taxon>
        <taxon>Strophariaceae</taxon>
        <taxon>Hypholoma</taxon>
    </lineage>
</organism>
<keyword evidence="8" id="KW-1185">Reference proteome</keyword>
<dbReference type="InterPro" id="IPR007274">
    <property type="entry name" value="Cop_transporter"/>
</dbReference>
<protein>
    <recommendedName>
        <fullName evidence="5">Copper transport protein</fullName>
    </recommendedName>
</protein>
<evidence type="ECO:0000256" key="5">
    <source>
        <dbReference type="RuleBase" id="RU367022"/>
    </source>
</evidence>
<keyword evidence="2 5" id="KW-0812">Transmembrane</keyword>
<keyword evidence="3 5" id="KW-1133">Transmembrane helix</keyword>
<keyword evidence="5" id="KW-0813">Transport</keyword>
<feature type="transmembrane region" description="Helical" evidence="5">
    <location>
        <begin position="25"/>
        <end position="42"/>
    </location>
</feature>